<name>A0A2H0NFE3_9BACT</name>
<evidence type="ECO:0000313" key="2">
    <source>
        <dbReference type="EMBL" id="PIR07610.1"/>
    </source>
</evidence>
<dbReference type="EMBL" id="PCWR01000006">
    <property type="protein sequence ID" value="PIR07610.1"/>
    <property type="molecule type" value="Genomic_DNA"/>
</dbReference>
<comment type="caution">
    <text evidence="2">The sequence shown here is derived from an EMBL/GenBank/DDBJ whole genome shotgun (WGS) entry which is preliminary data.</text>
</comment>
<dbReference type="AlphaFoldDB" id="A0A2H0NFE3"/>
<organism evidence="2 3">
    <name type="scientific">Candidatus Jorgensenbacteria bacterium CG11_big_fil_rev_8_21_14_0_20_38_23</name>
    <dbReference type="NCBI Taxonomy" id="1974594"/>
    <lineage>
        <taxon>Bacteria</taxon>
        <taxon>Candidatus Joergenseniibacteriota</taxon>
    </lineage>
</organism>
<accession>A0A2H0NFE3</accession>
<dbReference type="Proteomes" id="UP000228867">
    <property type="component" value="Unassembled WGS sequence"/>
</dbReference>
<feature type="transmembrane region" description="Helical" evidence="1">
    <location>
        <begin position="24"/>
        <end position="51"/>
    </location>
</feature>
<evidence type="ECO:0008006" key="4">
    <source>
        <dbReference type="Google" id="ProtNLM"/>
    </source>
</evidence>
<evidence type="ECO:0000256" key="1">
    <source>
        <dbReference type="SAM" id="Phobius"/>
    </source>
</evidence>
<keyword evidence="1" id="KW-0812">Transmembrane</keyword>
<evidence type="ECO:0000313" key="3">
    <source>
        <dbReference type="Proteomes" id="UP000228867"/>
    </source>
</evidence>
<gene>
    <name evidence="2" type="ORF">COV54_00135</name>
</gene>
<sequence>MADFFNNLFQSLWFFFNNLPWRSIFYFVRSIFLVIDAAVLGLFIFVLFRVYSSRPKIFLPRESKSILTLDNALFKKRWEEILKRSVSEEPEKVYAAIIEADKLIEDVSKELGLKGEHLADRLEKLNPGEIKTLDRLWKAHRVRNDLVHTPEFAPPVAEAKKVLGDYEAFLKEIKIL</sequence>
<keyword evidence="1" id="KW-0472">Membrane</keyword>
<protein>
    <recommendedName>
        <fullName evidence="4">DUF4145 domain-containing protein</fullName>
    </recommendedName>
</protein>
<keyword evidence="1" id="KW-1133">Transmembrane helix</keyword>
<reference evidence="2 3" key="1">
    <citation type="submission" date="2017-09" db="EMBL/GenBank/DDBJ databases">
        <title>Depth-based differentiation of microbial function through sediment-hosted aquifers and enrichment of novel symbionts in the deep terrestrial subsurface.</title>
        <authorList>
            <person name="Probst A.J."/>
            <person name="Ladd B."/>
            <person name="Jarett J.K."/>
            <person name="Geller-Mcgrath D.E."/>
            <person name="Sieber C.M."/>
            <person name="Emerson J.B."/>
            <person name="Anantharaman K."/>
            <person name="Thomas B.C."/>
            <person name="Malmstrom R."/>
            <person name="Stieglmeier M."/>
            <person name="Klingl A."/>
            <person name="Woyke T."/>
            <person name="Ryan C.M."/>
            <person name="Banfield J.F."/>
        </authorList>
    </citation>
    <scope>NUCLEOTIDE SEQUENCE [LARGE SCALE GENOMIC DNA]</scope>
    <source>
        <strain evidence="2">CG11_big_fil_rev_8_21_14_0_20_38_23</strain>
    </source>
</reference>
<proteinExistence type="predicted"/>